<dbReference type="Pfam" id="PF06521">
    <property type="entry name" value="PAR1"/>
    <property type="match status" value="1"/>
</dbReference>
<keyword evidence="3" id="KW-1185">Reference proteome</keyword>
<organism evidence="2 3">
    <name type="scientific">Eucalyptus globulus</name>
    <name type="common">Tasmanian blue gum</name>
    <dbReference type="NCBI Taxonomy" id="34317"/>
    <lineage>
        <taxon>Eukaryota</taxon>
        <taxon>Viridiplantae</taxon>
        <taxon>Streptophyta</taxon>
        <taxon>Embryophyta</taxon>
        <taxon>Tracheophyta</taxon>
        <taxon>Spermatophyta</taxon>
        <taxon>Magnoliopsida</taxon>
        <taxon>eudicotyledons</taxon>
        <taxon>Gunneridae</taxon>
        <taxon>Pentapetalae</taxon>
        <taxon>rosids</taxon>
        <taxon>malvids</taxon>
        <taxon>Myrtales</taxon>
        <taxon>Myrtaceae</taxon>
        <taxon>Myrtoideae</taxon>
        <taxon>Eucalypteae</taxon>
        <taxon>Eucalyptus</taxon>
    </lineage>
</organism>
<name>A0ABD3KHX2_EUCGL</name>
<dbReference type="PANTHER" id="PTHR33649:SF4">
    <property type="entry name" value="PAR1 PROTEIN"/>
    <property type="match status" value="1"/>
</dbReference>
<dbReference type="AlphaFoldDB" id="A0ABD3KHX2"/>
<dbReference type="EMBL" id="JBJKBG010000005">
    <property type="protein sequence ID" value="KAL3739435.1"/>
    <property type="molecule type" value="Genomic_DNA"/>
</dbReference>
<dbReference type="InterPro" id="IPR009489">
    <property type="entry name" value="PAR1"/>
</dbReference>
<keyword evidence="1" id="KW-0732">Signal</keyword>
<evidence type="ECO:0000256" key="1">
    <source>
        <dbReference type="SAM" id="SignalP"/>
    </source>
</evidence>
<evidence type="ECO:0000313" key="3">
    <source>
        <dbReference type="Proteomes" id="UP001634007"/>
    </source>
</evidence>
<dbReference type="PANTHER" id="PTHR33649">
    <property type="entry name" value="PAR1 PROTEIN"/>
    <property type="match status" value="1"/>
</dbReference>
<evidence type="ECO:0000313" key="2">
    <source>
        <dbReference type="EMBL" id="KAL3739435.1"/>
    </source>
</evidence>
<proteinExistence type="predicted"/>
<protein>
    <submittedName>
        <fullName evidence="2">Uncharacterized protein</fullName>
    </submittedName>
</protein>
<dbReference type="Proteomes" id="UP001634007">
    <property type="component" value="Unassembled WGS sequence"/>
</dbReference>
<gene>
    <name evidence="2" type="ORF">ACJRO7_020800</name>
</gene>
<comment type="caution">
    <text evidence="2">The sequence shown here is derived from an EMBL/GenBank/DDBJ whole genome shotgun (WGS) entry which is preliminary data.</text>
</comment>
<sequence>MAWNLFLAFSLFLQRALAVAWYNGRRCVLENYVSPTDGKMEYKCETSQVAVDTMHEWIETDACGVDRKSVGISSEALLQPRFTTKLCSPACYYNCPNIDDLYFNLVTISRISEVQRSNLKRVMREVRSSGAASGPMGTAPMGSLSGEYYEIGYDPAEAPMYY</sequence>
<accession>A0ABD3KHX2</accession>
<reference evidence="2 3" key="1">
    <citation type="submission" date="2024-11" db="EMBL/GenBank/DDBJ databases">
        <title>Chromosome-level genome assembly of Eucalyptus globulus Labill. provides insights into its genome evolution.</title>
        <authorList>
            <person name="Li X."/>
        </authorList>
    </citation>
    <scope>NUCLEOTIDE SEQUENCE [LARGE SCALE GENOMIC DNA]</scope>
    <source>
        <strain evidence="2">CL2024</strain>
        <tissue evidence="2">Fresh tender leaves</tissue>
    </source>
</reference>
<feature type="chain" id="PRO_5044756818" evidence="1">
    <location>
        <begin position="19"/>
        <end position="162"/>
    </location>
</feature>
<feature type="signal peptide" evidence="1">
    <location>
        <begin position="1"/>
        <end position="18"/>
    </location>
</feature>